<comment type="caution">
    <text evidence="3">The sequence shown here is derived from an EMBL/GenBank/DDBJ whole genome shotgun (WGS) entry which is preliminary data.</text>
</comment>
<keyword evidence="1" id="KW-0812">Transmembrane</keyword>
<organism evidence="3 4">
    <name type="scientific">Kaistia hirudinis</name>
    <dbReference type="NCBI Taxonomy" id="1293440"/>
    <lineage>
        <taxon>Bacteria</taxon>
        <taxon>Pseudomonadati</taxon>
        <taxon>Pseudomonadota</taxon>
        <taxon>Alphaproteobacteria</taxon>
        <taxon>Hyphomicrobiales</taxon>
        <taxon>Kaistiaceae</taxon>
        <taxon>Kaistia</taxon>
    </lineage>
</organism>
<gene>
    <name evidence="3" type="ORF">GGR25_001819</name>
</gene>
<evidence type="ECO:0000313" key="3">
    <source>
        <dbReference type="EMBL" id="MBB3930780.1"/>
    </source>
</evidence>
<keyword evidence="1" id="KW-0472">Membrane</keyword>
<sequence>MDRVPTPFRRAGPFTKFTAAFARAEGGNAAVIFAVVSIVLIGAIGVAVDYSRMALTRSQLQDRLDAALIAGVQGQGTTTAETFFDNTATGSIAKSVSRSFTSESDGLSGTASAAVPTTLSSVLGLKSFDVSASGKAVRPSGGSACILVNSTTDNQAFLANSGATINAPDCEIHVRSKANPAAIVNSGVTLNVKRVCIAGTNIIKNSSAAMPIETGCAAATDTIGPTLPSPPAQTACTVLDQNATTFNLKPGTYCSFNFNGGTKVNLAPGFYTITGTINVSGSTFTGSGVTLYFANAGAQIHFNASVVKTLTAPTSGTYKDILVYENQSNALSNYTWDSGPTDILSGIIYLARRNMTFNSQTNIKSHALTMVVNTLIWNDTRWNLSPGPVLLGSGAGGTAMLTR</sequence>
<evidence type="ECO:0000256" key="1">
    <source>
        <dbReference type="SAM" id="Phobius"/>
    </source>
</evidence>
<accession>A0A840AKK8</accession>
<protein>
    <recommendedName>
        <fullName evidence="2">Putative Flp pilus-assembly TadG-like N-terminal domain-containing protein</fullName>
    </recommendedName>
</protein>
<feature type="transmembrane region" description="Helical" evidence="1">
    <location>
        <begin position="29"/>
        <end position="48"/>
    </location>
</feature>
<dbReference type="Pfam" id="PF13400">
    <property type="entry name" value="Tad"/>
    <property type="match status" value="1"/>
</dbReference>
<dbReference type="EMBL" id="JACIDS010000002">
    <property type="protein sequence ID" value="MBB3930780.1"/>
    <property type="molecule type" value="Genomic_DNA"/>
</dbReference>
<dbReference type="AlphaFoldDB" id="A0A840AKK8"/>
<feature type="domain" description="Putative Flp pilus-assembly TadG-like N-terminal" evidence="2">
    <location>
        <begin position="27"/>
        <end position="73"/>
    </location>
</feature>
<evidence type="ECO:0000313" key="4">
    <source>
        <dbReference type="Proteomes" id="UP000553963"/>
    </source>
</evidence>
<dbReference type="Proteomes" id="UP000553963">
    <property type="component" value="Unassembled WGS sequence"/>
</dbReference>
<keyword evidence="4" id="KW-1185">Reference proteome</keyword>
<dbReference type="InterPro" id="IPR028087">
    <property type="entry name" value="Tad_N"/>
</dbReference>
<proteinExistence type="predicted"/>
<dbReference type="RefSeq" id="WP_183398404.1">
    <property type="nucleotide sequence ID" value="NZ_JACIDS010000002.1"/>
</dbReference>
<reference evidence="3 4" key="1">
    <citation type="submission" date="2020-08" db="EMBL/GenBank/DDBJ databases">
        <title>Genomic Encyclopedia of Type Strains, Phase IV (KMG-IV): sequencing the most valuable type-strain genomes for metagenomic binning, comparative biology and taxonomic classification.</title>
        <authorList>
            <person name="Goeker M."/>
        </authorList>
    </citation>
    <scope>NUCLEOTIDE SEQUENCE [LARGE SCALE GENOMIC DNA]</scope>
    <source>
        <strain evidence="3 4">DSM 25966</strain>
    </source>
</reference>
<evidence type="ECO:0000259" key="2">
    <source>
        <dbReference type="Pfam" id="PF13400"/>
    </source>
</evidence>
<keyword evidence="1" id="KW-1133">Transmembrane helix</keyword>
<name>A0A840AKK8_9HYPH</name>